<dbReference type="PANTHER" id="PTHR30204">
    <property type="entry name" value="REDOX-CYCLING DRUG-SENSING TRANSCRIPTIONAL ACTIVATOR SOXR"/>
    <property type="match status" value="1"/>
</dbReference>
<dbReference type="InterPro" id="IPR000551">
    <property type="entry name" value="MerR-type_HTH_dom"/>
</dbReference>
<evidence type="ECO:0000259" key="2">
    <source>
        <dbReference type="PROSITE" id="PS50937"/>
    </source>
</evidence>
<dbReference type="SMART" id="SM00422">
    <property type="entry name" value="HTH_MERR"/>
    <property type="match status" value="1"/>
</dbReference>
<dbReference type="PANTHER" id="PTHR30204:SF15">
    <property type="entry name" value="BLL5018 PROTEIN"/>
    <property type="match status" value="1"/>
</dbReference>
<accession>A0A9D5QD12</accession>
<dbReference type="InterPro" id="IPR047057">
    <property type="entry name" value="MerR_fam"/>
</dbReference>
<dbReference type="CDD" id="cd04765">
    <property type="entry name" value="HTH_MlrA-like_sg2"/>
    <property type="match status" value="1"/>
</dbReference>
<dbReference type="GO" id="GO:0003700">
    <property type="term" value="F:DNA-binding transcription factor activity"/>
    <property type="evidence" value="ECO:0007669"/>
    <property type="project" value="InterPro"/>
</dbReference>
<feature type="domain" description="HTH merR-type" evidence="2">
    <location>
        <begin position="6"/>
        <end position="76"/>
    </location>
</feature>
<dbReference type="EMBL" id="WJKJ01000007">
    <property type="protein sequence ID" value="MBD3363615.1"/>
    <property type="molecule type" value="Genomic_DNA"/>
</dbReference>
<dbReference type="Pfam" id="PF13411">
    <property type="entry name" value="MerR_1"/>
    <property type="match status" value="1"/>
</dbReference>
<comment type="caution">
    <text evidence="3">The sequence shown here is derived from an EMBL/GenBank/DDBJ whole genome shotgun (WGS) entry which is preliminary data.</text>
</comment>
<dbReference type="GO" id="GO:0003677">
    <property type="term" value="F:DNA binding"/>
    <property type="evidence" value="ECO:0007669"/>
    <property type="project" value="UniProtKB-KW"/>
</dbReference>
<organism evidence="3 4">
    <name type="scientific">candidate division WOR-3 bacterium</name>
    <dbReference type="NCBI Taxonomy" id="2052148"/>
    <lineage>
        <taxon>Bacteria</taxon>
        <taxon>Bacteria division WOR-3</taxon>
    </lineage>
</organism>
<dbReference type="Gene3D" id="1.10.1660.10">
    <property type="match status" value="1"/>
</dbReference>
<protein>
    <submittedName>
        <fullName evidence="3">MerR family transcriptional regulator</fullName>
    </submittedName>
</protein>
<keyword evidence="1" id="KW-0238">DNA-binding</keyword>
<reference evidence="3" key="1">
    <citation type="submission" date="2019-11" db="EMBL/GenBank/DDBJ databases">
        <title>Microbial mats filling the niche in hypersaline microbial mats.</title>
        <authorList>
            <person name="Wong H.L."/>
            <person name="Macleod F.I."/>
            <person name="White R.A. III"/>
            <person name="Burns B.P."/>
        </authorList>
    </citation>
    <scope>NUCLEOTIDE SEQUENCE</scope>
    <source>
        <strain evidence="3">Bin_327</strain>
    </source>
</reference>
<dbReference type="AlphaFoldDB" id="A0A9D5QD12"/>
<name>A0A9D5QD12_UNCW3</name>
<evidence type="ECO:0000256" key="1">
    <source>
        <dbReference type="ARBA" id="ARBA00023125"/>
    </source>
</evidence>
<gene>
    <name evidence="3" type="ORF">GF359_00205</name>
</gene>
<dbReference type="SUPFAM" id="SSF46955">
    <property type="entry name" value="Putative DNA-binding domain"/>
    <property type="match status" value="1"/>
</dbReference>
<evidence type="ECO:0000313" key="3">
    <source>
        <dbReference type="EMBL" id="MBD3363615.1"/>
    </source>
</evidence>
<proteinExistence type="predicted"/>
<dbReference type="InterPro" id="IPR009061">
    <property type="entry name" value="DNA-bd_dom_put_sf"/>
</dbReference>
<evidence type="ECO:0000313" key="4">
    <source>
        <dbReference type="Proteomes" id="UP000630660"/>
    </source>
</evidence>
<sequence length="113" mass="13468">MVEDKYYTITQAARLTGIKTHVLRYWEREFRWLKPEKNSAGRRVYSVRDVEVIKLIDWLVHKEGYSIAGARKKITTLMRLSNQLDLPLSEVRGDILDMIKRELTEIRDMLEMK</sequence>
<dbReference type="PROSITE" id="PS50937">
    <property type="entry name" value="HTH_MERR_2"/>
    <property type="match status" value="1"/>
</dbReference>
<dbReference type="Proteomes" id="UP000630660">
    <property type="component" value="Unassembled WGS sequence"/>
</dbReference>